<dbReference type="Pfam" id="PF20209">
    <property type="entry name" value="DUF6570"/>
    <property type="match status" value="1"/>
</dbReference>
<dbReference type="OrthoDB" id="5982348at2759"/>
<dbReference type="InterPro" id="IPR051055">
    <property type="entry name" value="PIF1_helicase"/>
</dbReference>
<name>A0A6S7HDH6_PARCT</name>
<evidence type="ECO:0000256" key="4">
    <source>
        <dbReference type="ARBA" id="ARBA00022806"/>
    </source>
</evidence>
<comment type="similarity">
    <text evidence="9">Belongs to the helicase family.</text>
</comment>
<feature type="domain" description="Helitron helicase-like" evidence="11">
    <location>
        <begin position="249"/>
        <end position="370"/>
    </location>
</feature>
<sequence length="1190" mass="135673">MRVYIKPGGQRGYSGHCINLPQNVKKLALSLPRYPKDLAVIIVKAKGRENTFRDVTVRKQKVHDALVWLINNNPHYSELLINQDALNSLPENGVPPGLMTVETDDDIVSDDNGSPDVGPPTDNPSEDIVYNESTEMSSFLPVGEQQQQEIEAVRNQLSENEPIPRPSVENEPLNEYQISHLATMAFPTLFPDGKGDPTNQGLLRDVPLQERIKHLLKFAEIIDGKWVYRFANHPRFSYWAFNMIQRKRILQQSGIFLKQNPGTNAYWNRVRKELKAIITSVGAPTLFFTFSSADMHWPELHALFNADTDNELGNSTSEVRRQNVINNPHLVDWFFTQRLESFVNHWLYDTLGAKWHWFRYEYQGRGSIHCLGTAKLNNDPGLCQLTQTALKGFLAQKFKDENDCSDTTELDQDIEAGQKAADTVCQYVDWLLSTVNPNPPDEDMWIRPEVHPCQRSYDIPEHEKQTDYVDLLNMVQRHTRCSTNYCLRKKSNETELKCRFHFPFDICPKTKLEFEKIHTSGDNEHYRAKIVTKRNDSRLNNQQQLQLQGWRANCDIQVVIDHYACVEYLTKYAAKGEPRSPILKQAFNSIVQNVDSNTDPRRVIKKVVMKSLGERDYAAQETMHHLLSLKLHSSSFKVMPVSLNGSRRVRDTASIEEGESCTDYSLHDVYANREQYDSSQDIINMNFVQFATTYKVVNNELTKLPENVIPRIFPTYSPNPKGPNFGLYCKYQLLRYKPWRTTQNNAWARVTKIQLSNVPDWFDKLQAVIQSQEAEEPSEEQETTREEWMILSDLNTPFDNSEQTPESTYDWHLDRANYSEQQIHEMPTWIKTNKDEYTIDEQYDVVDINSFSEMQKLAYNIVKSHFDDTSSEKEPLCLIINGVAGTGKSYLINAIRNLLQSKCAVAATTGKAAFNIRGVTVHSLLKLPIGSRGNKDLTGQSLCRLQESVDNIGYIIIDEYSMLGQVTFGWIDKRCKQATGSNDKVFGGKSLILTGDPGQLPPVADKPLYHARPSNPVGEQGDSTVDDWKLLLTRQPSNVTNLCDFEDSTRLFYSNEQVGNYNHEQLTKLEHPIAHINARHSSALAKKISSDDMSGLEPVVFLAKGARVMLTMNLWSSVGLCNGATGTVVDIIYQNNHQPPDLPIAVIVEFENYRGPVFNENQPLCITVTSQTEIGFHERQQLYLLGLLGL</sequence>
<dbReference type="InterPro" id="IPR025476">
    <property type="entry name" value="Helitron_helicase-like"/>
</dbReference>
<keyword evidence="7 9" id="KW-0234">DNA repair</keyword>
<evidence type="ECO:0000259" key="12">
    <source>
        <dbReference type="Pfam" id="PF20209"/>
    </source>
</evidence>
<dbReference type="GO" id="GO:0006310">
    <property type="term" value="P:DNA recombination"/>
    <property type="evidence" value="ECO:0007669"/>
    <property type="project" value="UniProtKB-KW"/>
</dbReference>
<dbReference type="GO" id="GO:0043139">
    <property type="term" value="F:5'-3' DNA helicase activity"/>
    <property type="evidence" value="ECO:0007669"/>
    <property type="project" value="UniProtKB-EC"/>
</dbReference>
<evidence type="ECO:0000256" key="5">
    <source>
        <dbReference type="ARBA" id="ARBA00022840"/>
    </source>
</evidence>
<evidence type="ECO:0000259" key="11">
    <source>
        <dbReference type="Pfam" id="PF14214"/>
    </source>
</evidence>
<dbReference type="GO" id="GO:0006281">
    <property type="term" value="P:DNA repair"/>
    <property type="evidence" value="ECO:0007669"/>
    <property type="project" value="UniProtKB-KW"/>
</dbReference>
<dbReference type="GO" id="GO:0000723">
    <property type="term" value="P:telomere maintenance"/>
    <property type="evidence" value="ECO:0007669"/>
    <property type="project" value="InterPro"/>
</dbReference>
<evidence type="ECO:0000313" key="15">
    <source>
        <dbReference type="Proteomes" id="UP001152795"/>
    </source>
</evidence>
<protein>
    <recommendedName>
        <fullName evidence="9">ATP-dependent DNA helicase</fullName>
        <ecNumber evidence="9">5.6.2.3</ecNumber>
    </recommendedName>
</protein>
<evidence type="ECO:0000313" key="14">
    <source>
        <dbReference type="EMBL" id="CAB4001287.1"/>
    </source>
</evidence>
<dbReference type="Pfam" id="PF21530">
    <property type="entry name" value="Pif1_2B_dom"/>
    <property type="match status" value="1"/>
</dbReference>
<dbReference type="Pfam" id="PF14214">
    <property type="entry name" value="Helitron_like_N"/>
    <property type="match status" value="1"/>
</dbReference>
<dbReference type="Pfam" id="PF05970">
    <property type="entry name" value="PIF1"/>
    <property type="match status" value="1"/>
</dbReference>
<dbReference type="PANTHER" id="PTHR47642:SF5">
    <property type="entry name" value="ATP-DEPENDENT DNA HELICASE"/>
    <property type="match status" value="1"/>
</dbReference>
<comment type="caution">
    <text evidence="14">The sequence shown here is derived from an EMBL/GenBank/DDBJ whole genome shotgun (WGS) entry which is preliminary data.</text>
</comment>
<keyword evidence="1 9" id="KW-0547">Nucleotide-binding</keyword>
<dbReference type="Gene3D" id="3.40.50.300">
    <property type="entry name" value="P-loop containing nucleotide triphosphate hydrolases"/>
    <property type="match status" value="1"/>
</dbReference>
<dbReference type="InterPro" id="IPR049163">
    <property type="entry name" value="Pif1-like_2B_dom"/>
</dbReference>
<evidence type="ECO:0000259" key="10">
    <source>
        <dbReference type="Pfam" id="PF05970"/>
    </source>
</evidence>
<keyword evidence="5 9" id="KW-0067">ATP-binding</keyword>
<dbReference type="InterPro" id="IPR010285">
    <property type="entry name" value="DNA_helicase_pif1-like_DEAD"/>
</dbReference>
<dbReference type="GO" id="GO:0016787">
    <property type="term" value="F:hydrolase activity"/>
    <property type="evidence" value="ECO:0007669"/>
    <property type="project" value="UniProtKB-KW"/>
</dbReference>
<dbReference type="GO" id="GO:0005524">
    <property type="term" value="F:ATP binding"/>
    <property type="evidence" value="ECO:0007669"/>
    <property type="project" value="UniProtKB-KW"/>
</dbReference>
<feature type="domain" description="DNA helicase Pif1-like 2B" evidence="13">
    <location>
        <begin position="1102"/>
        <end position="1130"/>
    </location>
</feature>
<gene>
    <name evidence="14" type="ORF">PACLA_8A081333</name>
</gene>
<keyword evidence="8" id="KW-0413">Isomerase</keyword>
<feature type="domain" description="DNA helicase Pif1-like DEAD-box helicase" evidence="10">
    <location>
        <begin position="868"/>
        <end position="1007"/>
    </location>
</feature>
<reference evidence="14" key="1">
    <citation type="submission" date="2020-04" db="EMBL/GenBank/DDBJ databases">
        <authorList>
            <person name="Alioto T."/>
            <person name="Alioto T."/>
            <person name="Gomez Garrido J."/>
        </authorList>
    </citation>
    <scope>NUCLEOTIDE SEQUENCE</scope>
    <source>
        <strain evidence="14">A484AB</strain>
    </source>
</reference>
<evidence type="ECO:0000256" key="9">
    <source>
        <dbReference type="RuleBase" id="RU363044"/>
    </source>
</evidence>
<comment type="cofactor">
    <cofactor evidence="9">
        <name>Mg(2+)</name>
        <dbReference type="ChEBI" id="CHEBI:18420"/>
    </cofactor>
</comment>
<evidence type="ECO:0000256" key="8">
    <source>
        <dbReference type="ARBA" id="ARBA00023235"/>
    </source>
</evidence>
<keyword evidence="15" id="KW-1185">Reference proteome</keyword>
<dbReference type="EC" id="5.6.2.3" evidence="9"/>
<dbReference type="InterPro" id="IPR027417">
    <property type="entry name" value="P-loop_NTPase"/>
</dbReference>
<evidence type="ECO:0000256" key="3">
    <source>
        <dbReference type="ARBA" id="ARBA00022801"/>
    </source>
</evidence>
<keyword evidence="9" id="KW-0233">DNA recombination</keyword>
<dbReference type="SUPFAM" id="SSF52540">
    <property type="entry name" value="P-loop containing nucleoside triphosphate hydrolases"/>
    <property type="match status" value="2"/>
</dbReference>
<dbReference type="PANTHER" id="PTHR47642">
    <property type="entry name" value="ATP-DEPENDENT DNA HELICASE"/>
    <property type="match status" value="1"/>
</dbReference>
<accession>A0A6S7HDH6</accession>
<dbReference type="AlphaFoldDB" id="A0A6S7HDH6"/>
<dbReference type="InterPro" id="IPR046700">
    <property type="entry name" value="DUF6570"/>
</dbReference>
<organism evidence="14 15">
    <name type="scientific">Paramuricea clavata</name>
    <name type="common">Red gorgonian</name>
    <name type="synonym">Violescent sea-whip</name>
    <dbReference type="NCBI Taxonomy" id="317549"/>
    <lineage>
        <taxon>Eukaryota</taxon>
        <taxon>Metazoa</taxon>
        <taxon>Cnidaria</taxon>
        <taxon>Anthozoa</taxon>
        <taxon>Octocorallia</taxon>
        <taxon>Malacalcyonacea</taxon>
        <taxon>Plexauridae</taxon>
        <taxon>Paramuricea</taxon>
    </lineage>
</organism>
<keyword evidence="6" id="KW-0238">DNA-binding</keyword>
<comment type="catalytic activity">
    <reaction evidence="9">
        <text>ATP + H2O = ADP + phosphate + H(+)</text>
        <dbReference type="Rhea" id="RHEA:13065"/>
        <dbReference type="ChEBI" id="CHEBI:15377"/>
        <dbReference type="ChEBI" id="CHEBI:15378"/>
        <dbReference type="ChEBI" id="CHEBI:30616"/>
        <dbReference type="ChEBI" id="CHEBI:43474"/>
        <dbReference type="ChEBI" id="CHEBI:456216"/>
        <dbReference type="EC" id="5.6.2.3"/>
    </reaction>
</comment>
<keyword evidence="4 9" id="KW-0347">Helicase</keyword>
<dbReference type="Proteomes" id="UP001152795">
    <property type="component" value="Unassembled WGS sequence"/>
</dbReference>
<evidence type="ECO:0000256" key="7">
    <source>
        <dbReference type="ARBA" id="ARBA00023204"/>
    </source>
</evidence>
<evidence type="ECO:0000256" key="6">
    <source>
        <dbReference type="ARBA" id="ARBA00023125"/>
    </source>
</evidence>
<keyword evidence="2 9" id="KW-0227">DNA damage</keyword>
<dbReference type="EMBL" id="CACRXK020004048">
    <property type="protein sequence ID" value="CAB4001287.1"/>
    <property type="molecule type" value="Genomic_DNA"/>
</dbReference>
<feature type="domain" description="DUF6570" evidence="12">
    <location>
        <begin position="2"/>
        <end position="87"/>
    </location>
</feature>
<evidence type="ECO:0000259" key="13">
    <source>
        <dbReference type="Pfam" id="PF21530"/>
    </source>
</evidence>
<keyword evidence="3 9" id="KW-0378">Hydrolase</keyword>
<evidence type="ECO:0000256" key="2">
    <source>
        <dbReference type="ARBA" id="ARBA00022763"/>
    </source>
</evidence>
<proteinExistence type="inferred from homology"/>
<evidence type="ECO:0000256" key="1">
    <source>
        <dbReference type="ARBA" id="ARBA00022741"/>
    </source>
</evidence>